<dbReference type="EMBL" id="UINC01119958">
    <property type="protein sequence ID" value="SVC94134.1"/>
    <property type="molecule type" value="Genomic_DNA"/>
</dbReference>
<dbReference type="PROSITE" id="PS50857">
    <property type="entry name" value="COX2_CUA"/>
    <property type="match status" value="1"/>
</dbReference>
<dbReference type="SUPFAM" id="SSF46626">
    <property type="entry name" value="Cytochrome c"/>
    <property type="match status" value="1"/>
</dbReference>
<dbReference type="GO" id="GO:0004129">
    <property type="term" value="F:cytochrome-c oxidase activity"/>
    <property type="evidence" value="ECO:0007669"/>
    <property type="project" value="InterPro"/>
</dbReference>
<evidence type="ECO:0000256" key="2">
    <source>
        <dbReference type="ARBA" id="ARBA00022723"/>
    </source>
</evidence>
<evidence type="ECO:0000259" key="5">
    <source>
        <dbReference type="PROSITE" id="PS51007"/>
    </source>
</evidence>
<dbReference type="PROSITE" id="PS51007">
    <property type="entry name" value="CYTC"/>
    <property type="match status" value="1"/>
</dbReference>
<name>A0A382R8T6_9ZZZZ</name>
<dbReference type="GO" id="GO:0005507">
    <property type="term" value="F:copper ion binding"/>
    <property type="evidence" value="ECO:0007669"/>
    <property type="project" value="InterPro"/>
</dbReference>
<evidence type="ECO:0000259" key="4">
    <source>
        <dbReference type="PROSITE" id="PS50857"/>
    </source>
</evidence>
<dbReference type="Pfam" id="PF00034">
    <property type="entry name" value="Cytochrom_C"/>
    <property type="match status" value="1"/>
</dbReference>
<keyword evidence="3" id="KW-0408">Iron</keyword>
<feature type="non-terminal residue" evidence="6">
    <location>
        <position position="1"/>
    </location>
</feature>
<evidence type="ECO:0000313" key="6">
    <source>
        <dbReference type="EMBL" id="SVC94134.1"/>
    </source>
</evidence>
<proteinExistence type="predicted"/>
<feature type="domain" description="Cytochrome c" evidence="5">
    <location>
        <begin position="52"/>
        <end position="145"/>
    </location>
</feature>
<dbReference type="SUPFAM" id="SSF49503">
    <property type="entry name" value="Cupredoxins"/>
    <property type="match status" value="1"/>
</dbReference>
<accession>A0A382R8T6</accession>
<dbReference type="Gene3D" id="1.10.760.10">
    <property type="entry name" value="Cytochrome c-like domain"/>
    <property type="match status" value="1"/>
</dbReference>
<keyword evidence="2" id="KW-0479">Metal-binding</keyword>
<sequence>IPTELGTFEVACAEFCGTGHWAMRGEITVDEAADFETWLSQHPTFVEVMNESSEGKGKQIVQSLGCVACHSDTGAYGIGPTWRDSFGNQRNFVNGEPINIDEAYIKESILNPSTKIAAGFASVMPAYNLSDDELNAIVEYMKNLSAE</sequence>
<organism evidence="6">
    <name type="scientific">marine metagenome</name>
    <dbReference type="NCBI Taxonomy" id="408172"/>
    <lineage>
        <taxon>unclassified sequences</taxon>
        <taxon>metagenomes</taxon>
        <taxon>ecological metagenomes</taxon>
    </lineage>
</organism>
<feature type="domain" description="Cytochrome oxidase subunit II copper A binding" evidence="4">
    <location>
        <begin position="1"/>
        <end position="41"/>
    </location>
</feature>
<dbReference type="GO" id="GO:0016020">
    <property type="term" value="C:membrane"/>
    <property type="evidence" value="ECO:0007669"/>
    <property type="project" value="InterPro"/>
</dbReference>
<dbReference type="InterPro" id="IPR036909">
    <property type="entry name" value="Cyt_c-like_dom_sf"/>
</dbReference>
<dbReference type="AlphaFoldDB" id="A0A382R8T6"/>
<dbReference type="GO" id="GO:0020037">
    <property type="term" value="F:heme binding"/>
    <property type="evidence" value="ECO:0007669"/>
    <property type="project" value="InterPro"/>
</dbReference>
<dbReference type="InterPro" id="IPR009056">
    <property type="entry name" value="Cyt_c-like_dom"/>
</dbReference>
<protein>
    <recommendedName>
        <fullName evidence="7">Cytochrome c domain-containing protein</fullName>
    </recommendedName>
</protein>
<evidence type="ECO:0008006" key="7">
    <source>
        <dbReference type="Google" id="ProtNLM"/>
    </source>
</evidence>
<keyword evidence="1" id="KW-0349">Heme</keyword>
<gene>
    <name evidence="6" type="ORF">METZ01_LOCUS346988</name>
</gene>
<evidence type="ECO:0000256" key="3">
    <source>
        <dbReference type="ARBA" id="ARBA00023004"/>
    </source>
</evidence>
<dbReference type="InterPro" id="IPR008972">
    <property type="entry name" value="Cupredoxin"/>
</dbReference>
<reference evidence="6" key="1">
    <citation type="submission" date="2018-05" db="EMBL/GenBank/DDBJ databases">
        <authorList>
            <person name="Lanie J.A."/>
            <person name="Ng W.-L."/>
            <person name="Kazmierczak K.M."/>
            <person name="Andrzejewski T.M."/>
            <person name="Davidsen T.M."/>
            <person name="Wayne K.J."/>
            <person name="Tettelin H."/>
            <person name="Glass J.I."/>
            <person name="Rusch D."/>
            <person name="Podicherti R."/>
            <person name="Tsui H.-C.T."/>
            <person name="Winkler M.E."/>
        </authorList>
    </citation>
    <scope>NUCLEOTIDE SEQUENCE</scope>
</reference>
<dbReference type="Gene3D" id="2.60.40.420">
    <property type="entry name" value="Cupredoxins - blue copper proteins"/>
    <property type="match status" value="1"/>
</dbReference>
<dbReference type="InterPro" id="IPR002429">
    <property type="entry name" value="CcO_II-like_C"/>
</dbReference>
<evidence type="ECO:0000256" key="1">
    <source>
        <dbReference type="ARBA" id="ARBA00022617"/>
    </source>
</evidence>